<dbReference type="STRING" id="37546.A0A1B0FCA2"/>
<name>A0A1B0FCA2_GLOMM</name>
<feature type="compositionally biased region" description="Polar residues" evidence="1">
    <location>
        <begin position="630"/>
        <end position="644"/>
    </location>
</feature>
<protein>
    <submittedName>
        <fullName evidence="2">Uncharacterized protein</fullName>
    </submittedName>
</protein>
<feature type="compositionally biased region" description="Polar residues" evidence="1">
    <location>
        <begin position="1057"/>
        <end position="1070"/>
    </location>
</feature>
<dbReference type="PhylomeDB" id="A0A1B0FCA2"/>
<feature type="region of interest" description="Disordered" evidence="1">
    <location>
        <begin position="528"/>
        <end position="588"/>
    </location>
</feature>
<dbReference type="VEuPathDB" id="VectorBase:GMOY001190"/>
<feature type="region of interest" description="Disordered" evidence="1">
    <location>
        <begin position="420"/>
        <end position="512"/>
    </location>
</feature>
<organism evidence="2 3">
    <name type="scientific">Glossina morsitans morsitans</name>
    <name type="common">Savannah tsetse fly</name>
    <dbReference type="NCBI Taxonomy" id="37546"/>
    <lineage>
        <taxon>Eukaryota</taxon>
        <taxon>Metazoa</taxon>
        <taxon>Ecdysozoa</taxon>
        <taxon>Arthropoda</taxon>
        <taxon>Hexapoda</taxon>
        <taxon>Insecta</taxon>
        <taxon>Pterygota</taxon>
        <taxon>Neoptera</taxon>
        <taxon>Endopterygota</taxon>
        <taxon>Diptera</taxon>
        <taxon>Brachycera</taxon>
        <taxon>Muscomorpha</taxon>
        <taxon>Hippoboscoidea</taxon>
        <taxon>Glossinidae</taxon>
        <taxon>Glossina</taxon>
    </lineage>
</organism>
<feature type="compositionally biased region" description="Low complexity" evidence="1">
    <location>
        <begin position="495"/>
        <end position="511"/>
    </location>
</feature>
<feature type="region of interest" description="Disordered" evidence="1">
    <location>
        <begin position="1046"/>
        <end position="1078"/>
    </location>
</feature>
<dbReference type="EMBL" id="CCAG010019452">
    <property type="status" value="NOT_ANNOTATED_CDS"/>
    <property type="molecule type" value="Genomic_DNA"/>
</dbReference>
<feature type="compositionally biased region" description="Pro residues" evidence="1">
    <location>
        <begin position="352"/>
        <end position="365"/>
    </location>
</feature>
<feature type="compositionally biased region" description="Polar residues" evidence="1">
    <location>
        <begin position="459"/>
        <end position="471"/>
    </location>
</feature>
<dbReference type="AlphaFoldDB" id="A0A1B0FCA2"/>
<dbReference type="Proteomes" id="UP000092444">
    <property type="component" value="Unassembled WGS sequence"/>
</dbReference>
<feature type="compositionally biased region" description="Polar residues" evidence="1">
    <location>
        <begin position="691"/>
        <end position="707"/>
    </location>
</feature>
<reference evidence="2" key="1">
    <citation type="submission" date="2020-05" db="UniProtKB">
        <authorList>
            <consortium name="EnsemblMetazoa"/>
        </authorList>
    </citation>
    <scope>IDENTIFICATION</scope>
    <source>
        <strain evidence="2">Yale</strain>
    </source>
</reference>
<keyword evidence="3" id="KW-1185">Reference proteome</keyword>
<feature type="region of interest" description="Disordered" evidence="1">
    <location>
        <begin position="933"/>
        <end position="974"/>
    </location>
</feature>
<feature type="compositionally biased region" description="Basic and acidic residues" evidence="1">
    <location>
        <begin position="708"/>
        <end position="717"/>
    </location>
</feature>
<evidence type="ECO:0000313" key="3">
    <source>
        <dbReference type="Proteomes" id="UP000092444"/>
    </source>
</evidence>
<feature type="compositionally biased region" description="Polar residues" evidence="1">
    <location>
        <begin position="432"/>
        <end position="442"/>
    </location>
</feature>
<feature type="compositionally biased region" description="Polar residues" evidence="1">
    <location>
        <begin position="947"/>
        <end position="974"/>
    </location>
</feature>
<evidence type="ECO:0000313" key="2">
    <source>
        <dbReference type="EnsemblMetazoa" id="GMOY001190-PA"/>
    </source>
</evidence>
<feature type="compositionally biased region" description="Polar residues" evidence="1">
    <location>
        <begin position="536"/>
        <end position="546"/>
    </location>
</feature>
<feature type="compositionally biased region" description="Basic and acidic residues" evidence="1">
    <location>
        <begin position="50"/>
        <end position="64"/>
    </location>
</feature>
<evidence type="ECO:0000256" key="1">
    <source>
        <dbReference type="SAM" id="MobiDB-lite"/>
    </source>
</evidence>
<feature type="compositionally biased region" description="Polar residues" evidence="1">
    <location>
        <begin position="571"/>
        <end position="588"/>
    </location>
</feature>
<feature type="region of interest" description="Disordered" evidence="1">
    <location>
        <begin position="628"/>
        <end position="780"/>
    </location>
</feature>
<proteinExistence type="predicted"/>
<feature type="compositionally biased region" description="Basic and acidic residues" evidence="1">
    <location>
        <begin position="547"/>
        <end position="557"/>
    </location>
</feature>
<feature type="compositionally biased region" description="Low complexity" evidence="1">
    <location>
        <begin position="719"/>
        <end position="729"/>
    </location>
</feature>
<accession>A0A1B0FCA2</accession>
<dbReference type="EnsemblMetazoa" id="GMOY001190-RA">
    <property type="protein sequence ID" value="GMOY001190-PA"/>
    <property type="gene ID" value="GMOY001190"/>
</dbReference>
<feature type="region of interest" description="Disordered" evidence="1">
    <location>
        <begin position="45"/>
        <end position="71"/>
    </location>
</feature>
<sequence length="1103" mass="122336">MRKPGSTTAPTVPVITTVNTSVSLDSDSKTPSLWLRQDYACLDSSEAQSDDSHLTRDSITRESQNDELSSSTLDKIDITTLPLPALPPKKRRTKLRVSPLKHCHNHRYESAADNVAAADGLNGLNSRQTQVNSTCNRDSSAFKQYASKRRESLEASTRSFNEKLEARRMHYHMGAGGSGAASSTTSGASGLSMPTYLFGEHYYGSGFPSAVGPRKCAGPSSKEEIYLNKSGWVQVNTKRVNDENRSYRRGTYAHQNGDLRNTIRVVQIDNTRRSDAFARQTRLQHQHSMAEMPKFMVSKVEELIQRNEARLGNCNIRDSTLRPGYRIVDPQLASILNDRPGFLPVKNHDNDSPPPITPILSPPPAFQDTKSKHSDRRRAVSGRSPAIVTPHYLTTSNNLQAQSVNSGVAGKGMVFSRSFEYDTRRPPPTDAYVNTFSRSFDGNLTERLPPPLPRRDRSPNFSTLTGNSPNYLTKKDSGGGSSGSLRSRDSSPKYQSPAASVSSSMQSPQTQKTTAYLNTSVKEAPPSYSVAGHVAGNSTHKYSPRSSYHERAFERSKSQNIPLGRSRKSQFSRTSSGGPGVNQVNNITTSRFRSFDTTVSQRLNSCDSGARSDLSNDELEIENDDAGSTEFLNTNNYLPSSTLSPFKPQRQRSLTPDRNESHSSSSSLRKQRSLTPESRSLTPEDRRKKGSQISLIGSRQNSSSRSNTLERKHDKLNVSRSSSSSSYSGREGHEGHGYGSGVAVNVTTITQHRRSTARNAKQSDEHRIRRSRSLQLTERSPNRGHKMIVCVGGQTHTTSNSGPTYQQTNIRGKLTNNFPPTIRATGKSQSILLSATNGGNTRLRQNDIDKSRSFDFDYCNYNSPNNTVRSHHSNSSLLGNAAGLLNREASLRLDFDKSHSFDDDYHDALTSNNNLNAAAMRYLQAIDGNGTAGVRLRRTSPVEGGRNNRSPQSSGSSCNNLSVPRSSTSPQNYGTRLCDHEMTFDLLRKSLDRSPIMDFRRNENAASGDYDFPVSQVRNRETIKSGGNSELNFLNADSRLYEHSLKQQRSLRRTHSPNETHSCTHASRNDVTPPEISDYRSDYTQIYNRNRDAVQRTNNRGRY</sequence>
<feature type="region of interest" description="Disordered" evidence="1">
    <location>
        <begin position="351"/>
        <end position="387"/>
    </location>
</feature>